<gene>
    <name evidence="1" type="ORF">XCR1_830004</name>
</gene>
<name>W1J8J2_9GAMM</name>
<evidence type="ECO:0000313" key="2">
    <source>
        <dbReference type="Proteomes" id="UP000019197"/>
    </source>
</evidence>
<dbReference type="Proteomes" id="UP000019197">
    <property type="component" value="Unassembled WGS sequence"/>
</dbReference>
<dbReference type="Pfam" id="PF13988">
    <property type="entry name" value="DUF4225"/>
    <property type="match status" value="1"/>
</dbReference>
<evidence type="ECO:0000313" key="1">
    <source>
        <dbReference type="EMBL" id="CDL87029.1"/>
    </source>
</evidence>
<dbReference type="InterPro" id="IPR025320">
    <property type="entry name" value="DUF4225"/>
</dbReference>
<dbReference type="AlphaFoldDB" id="W1J8J2"/>
<comment type="caution">
    <text evidence="1">The sequence shown here is derived from an EMBL/GenBank/DDBJ whole genome shotgun (WGS) entry which is preliminary data.</text>
</comment>
<dbReference type="RefSeq" id="WP_232217539.1">
    <property type="nucleotide sequence ID" value="NZ_CAWLVK010000479.1"/>
</dbReference>
<reference evidence="1 2" key="1">
    <citation type="submission" date="2013-11" db="EMBL/GenBank/DDBJ databases">
        <title>Draft genome sequence and annotation of the entomopathogenic bacterium, Xenorhabdus cabanillasi strain JM26.</title>
        <authorList>
            <person name="Gualtieri M."/>
            <person name="Ogier J.C."/>
            <person name="Pages S."/>
            <person name="Givaudan A."/>
            <person name="Gaudriault S."/>
        </authorList>
    </citation>
    <scope>NUCLEOTIDE SEQUENCE [LARGE SCALE GENOMIC DNA]</scope>
    <source>
        <strain evidence="1 2">JM26</strain>
    </source>
</reference>
<evidence type="ECO:0008006" key="3">
    <source>
        <dbReference type="Google" id="ProtNLM"/>
    </source>
</evidence>
<accession>W1J8J2</accession>
<protein>
    <recommendedName>
        <fullName evidence="3">DUF4225 domain-containing protein</fullName>
    </recommendedName>
</protein>
<proteinExistence type="predicted"/>
<organism evidence="1 2">
    <name type="scientific">Xenorhabdus cabanillasii JM26</name>
    <dbReference type="NCBI Taxonomy" id="1427517"/>
    <lineage>
        <taxon>Bacteria</taxon>
        <taxon>Pseudomonadati</taxon>
        <taxon>Pseudomonadota</taxon>
        <taxon>Gammaproteobacteria</taxon>
        <taxon>Enterobacterales</taxon>
        <taxon>Morganellaceae</taxon>
        <taxon>Xenorhabdus</taxon>
    </lineage>
</organism>
<dbReference type="EMBL" id="CBXE010000479">
    <property type="protein sequence ID" value="CDL87029.1"/>
    <property type="molecule type" value="Genomic_DNA"/>
</dbReference>
<sequence length="273" mass="30398">MYGTHIQSTEKYYATQAMIKKAELEKIARSSSRFIKSQYLRYKYLNEIKEDSERFVSELRKCPVPEIKRKILSVMDSEIQDLRYQEHVLQYGNYEQYAAIEIRKSSDGLGIFDYILKGVGIVVGALQVATGIGIMLAGDASILGAPLGTVAGAFLIVHGVSAIDENLGAIITGHSSYSGFARVGYENTFESLGFSKTTGSLVYAGVDLALSGYGLFRAVLKEDAWKLFRYINADYVRGYQQMSGYALGFEVMADGITIKSTYDIYNDQNYNKK</sequence>